<dbReference type="AlphaFoldDB" id="Q98EX3"/>
<feature type="compositionally biased region" description="Polar residues" evidence="1">
    <location>
        <begin position="1086"/>
        <end position="1099"/>
    </location>
</feature>
<accession>Q98EX3</accession>
<evidence type="ECO:0000313" key="3">
    <source>
        <dbReference type="Proteomes" id="UP000000552"/>
    </source>
</evidence>
<evidence type="ECO:0000256" key="1">
    <source>
        <dbReference type="SAM" id="MobiDB-lite"/>
    </source>
</evidence>
<feature type="region of interest" description="Disordered" evidence="1">
    <location>
        <begin position="1086"/>
        <end position="1161"/>
    </location>
</feature>
<dbReference type="HOGENOM" id="CLU_275186_0_0_5"/>
<dbReference type="PATRIC" id="fig|266835.9.peg.3201"/>
<dbReference type="RefSeq" id="WP_010912137.1">
    <property type="nucleotide sequence ID" value="NC_002678.2"/>
</dbReference>
<dbReference type="eggNOG" id="COG1199">
    <property type="taxonomic scope" value="Bacteria"/>
</dbReference>
<dbReference type="eggNOG" id="COG3378">
    <property type="taxonomic scope" value="Bacteria"/>
</dbReference>
<dbReference type="KEGG" id="mlo:mll4041"/>
<evidence type="ECO:0000313" key="2">
    <source>
        <dbReference type="EMBL" id="BAB50794.1"/>
    </source>
</evidence>
<protein>
    <submittedName>
        <fullName evidence="2">Mll4041 protein</fullName>
    </submittedName>
</protein>
<proteinExistence type="predicted"/>
<gene>
    <name evidence="2" type="ordered locus">mll4041</name>
</gene>
<organism evidence="2 3">
    <name type="scientific">Mesorhizobium japonicum (strain LMG 29417 / CECT 9101 / MAFF 303099)</name>
    <name type="common">Mesorhizobium loti (strain MAFF 303099)</name>
    <dbReference type="NCBI Taxonomy" id="266835"/>
    <lineage>
        <taxon>Bacteria</taxon>
        <taxon>Pseudomonadati</taxon>
        <taxon>Pseudomonadota</taxon>
        <taxon>Alphaproteobacteria</taxon>
        <taxon>Hyphomicrobiales</taxon>
        <taxon>Phyllobacteriaceae</taxon>
        <taxon>Mesorhizobium</taxon>
    </lineage>
</organism>
<dbReference type="EMBL" id="BA000012">
    <property type="protein sequence ID" value="BAB50794.1"/>
    <property type="molecule type" value="Genomic_DNA"/>
</dbReference>
<name>Q98EX3_RHILO</name>
<sequence>MPDSITVLKEHTGRRLAKKHVYHAGAWATEAFADPKWFTFEQAPVGDIDDLARVLMETAADPSKTVIRGEPNGSAFESVAQRGRTRRLNAHFDDKPRHWVCVDIDKFPGPEEMDIRREPEEMLSWLLRTQFPEEFQNVRAVWQLSSSAGVKGGVNIINMHVWFWLDRPLGEAELKAWRSMRGFPADPRLFLRVQIHYTANPVFQGASDPCGARWGWLEGARDFVSVPSIGLANEAPRGEGTGWGDIVSGDSVEEILAQMGEGEEHLKGFHAVILSAGMHWAKATPPSRWEAEMPALKEMIRKAARSAPRTRSLQDIEERYLTDGELDRIIRGATQRVVKLYADMDEAPAEADYPLELPLAEAEKVLEDAARDFFAEVLEPEGGTPIHHAALLATPGLGKTERTLRAAAAYAEHFAGEGGKRLHVFVPDNTLAAEVEVRARALFPDSVNVRSHRGRTDEVRGEMYCHPDMRAHAGVVEELGGNVADMVCKTCPFKAGCGWVAQRNDKKAPGVVVMPSAYLTQNTARNCDMAVIDEAFIQSLDTGVTVDPAKLLAAGDIDLPEWERDWQEGTLKRLEAIDSLAKARQKLYDAMGGGKHVPTPAQLRDAGLTEGTAELAKDIEYGRADAIKTKLKEFLADGLTGDALRAALASVRARFKDAGSNARVWGTIKAQLSPDIMTARPDKPLNGWRVTYSASGAQLQVGYRKRLKIADQPVLAIDATGDARLLKLALPNLRPEDVTRVHAQAPHMRVVQVVDRANSKTALVGSERVRDTRERADARARRRDGIVGRVLALTAPYRKAGLISYKALEESEQAADAARRRGEGRLLLGHYGNLRGQNGWQVVDVLAVVGRVVPAGDVLEMLASGLFYDQPEAVPAKTEPGIQRGWGHYRMRAIAGTPFCVSNETLVHAHPVVEMVRRQITEAELVQAVGRARGVRRGAGDAVVVWLLTDVPLDTVLIDDLVTSGELAGMVSLRDRLLGEFGVFPHNARHAFKFFPDEWPSEEAARKEYQRAKGGETGDIPLSGPSIIHYRKGDVPSFPSRVKYRPKGARGPLSTIEYDPARVHDVRAWLEARLGPLSRFEIEQQAETGEIPSTHQPNVEETEHMPRKTKTKTTEPALEPAEKKPLPAATREQIEAVKAKLRAGVSPTEAIRQLRPQTVQQ</sequence>
<dbReference type="InterPro" id="IPR027417">
    <property type="entry name" value="P-loop_NTPase"/>
</dbReference>
<dbReference type="SUPFAM" id="SSF52540">
    <property type="entry name" value="P-loop containing nucleoside triphosphate hydrolases"/>
    <property type="match status" value="1"/>
</dbReference>
<dbReference type="Proteomes" id="UP000000552">
    <property type="component" value="Chromosome"/>
</dbReference>
<reference evidence="2 3" key="1">
    <citation type="journal article" date="2000" name="DNA Res.">
        <title>Complete genome structure of the nitrogen-fixing symbiotic bacterium Mesorhizobium loti.</title>
        <authorList>
            <person name="Kaneko T."/>
            <person name="Nakamura Y."/>
            <person name="Sato S."/>
            <person name="Asamizu E."/>
            <person name="Kato T."/>
            <person name="Sasamoto S."/>
            <person name="Watanabe A."/>
            <person name="Idesawa K."/>
            <person name="Ishikawa A."/>
            <person name="Kawashima K."/>
            <person name="Kimura T."/>
            <person name="Kishida Y."/>
            <person name="Kiyokawa C."/>
            <person name="Kohara M."/>
            <person name="Matsumoto M."/>
            <person name="Matsuno A."/>
            <person name="Mochizuki Y."/>
            <person name="Nakayama S."/>
            <person name="Nakazaki N."/>
            <person name="Shimpo S."/>
            <person name="Sugimoto M."/>
            <person name="Takeuchi C."/>
            <person name="Yamada M."/>
            <person name="Tabata S."/>
        </authorList>
    </citation>
    <scope>NUCLEOTIDE SEQUENCE [LARGE SCALE GENOMIC DNA]</scope>
    <source>
        <strain evidence="3">LMG 29417 / CECT 9101 / MAFF 303099</strain>
    </source>
</reference>